<name>A0A4Z2CKN9_SCHJA</name>
<keyword evidence="2" id="KW-1185">Reference proteome</keyword>
<gene>
    <name evidence="1" type="ORF">EWB00_001460</name>
</gene>
<evidence type="ECO:0000313" key="2">
    <source>
        <dbReference type="Proteomes" id="UP000311919"/>
    </source>
</evidence>
<dbReference type="Proteomes" id="UP000311919">
    <property type="component" value="Unassembled WGS sequence"/>
</dbReference>
<reference evidence="1 2" key="1">
    <citation type="submission" date="2019-03" db="EMBL/GenBank/DDBJ databases">
        <title>An improved genome assembly of the fluke Schistosoma japonicum.</title>
        <authorList>
            <person name="Hu W."/>
            <person name="Luo F."/>
            <person name="Yin M."/>
            <person name="Mo X."/>
            <person name="Sun C."/>
            <person name="Wu Q."/>
            <person name="Zhu B."/>
            <person name="Xiang M."/>
            <person name="Wang J."/>
            <person name="Wang Y."/>
            <person name="Zhang T."/>
            <person name="Xu B."/>
            <person name="Zheng H."/>
            <person name="Feng Z."/>
        </authorList>
    </citation>
    <scope>NUCLEOTIDE SEQUENCE [LARGE SCALE GENOMIC DNA]</scope>
    <source>
        <strain evidence="1">HuSjv2</strain>
        <tissue evidence="1">Worms</tissue>
    </source>
</reference>
<proteinExistence type="predicted"/>
<accession>A0A4Z2CKN9</accession>
<comment type="caution">
    <text evidence="1">The sequence shown here is derived from an EMBL/GenBank/DDBJ whole genome shotgun (WGS) entry which is preliminary data.</text>
</comment>
<organism evidence="1 2">
    <name type="scientific">Schistosoma japonicum</name>
    <name type="common">Blood fluke</name>
    <dbReference type="NCBI Taxonomy" id="6182"/>
    <lineage>
        <taxon>Eukaryota</taxon>
        <taxon>Metazoa</taxon>
        <taxon>Spiralia</taxon>
        <taxon>Lophotrochozoa</taxon>
        <taxon>Platyhelminthes</taxon>
        <taxon>Trematoda</taxon>
        <taxon>Digenea</taxon>
        <taxon>Strigeidida</taxon>
        <taxon>Schistosomatoidea</taxon>
        <taxon>Schistosomatidae</taxon>
        <taxon>Schistosoma</taxon>
    </lineage>
</organism>
<sequence>MGNFRDGQLLPQPLDLRQKSRQHAAKLAQQVQSWAGTSHSLWWSVIIYCFQTNKAETRERKLQKNNDSQDESSSRSLQVVTADVPHYLLSSNESDLLSEQALANNSNLDIRNIQFISS</sequence>
<dbReference type="AlphaFoldDB" id="A0A4Z2CKN9"/>
<protein>
    <submittedName>
        <fullName evidence="1">Uncharacterized protein</fullName>
    </submittedName>
</protein>
<dbReference type="EMBL" id="SKCS01001403">
    <property type="protein sequence ID" value="TNN04580.1"/>
    <property type="molecule type" value="Genomic_DNA"/>
</dbReference>
<evidence type="ECO:0000313" key="1">
    <source>
        <dbReference type="EMBL" id="TNN04580.1"/>
    </source>
</evidence>